<accession>A0A9Q3J506</accession>
<evidence type="ECO:0000256" key="1">
    <source>
        <dbReference type="ARBA" id="ARBA00022884"/>
    </source>
</evidence>
<dbReference type="SUPFAM" id="SSF53098">
    <property type="entry name" value="Ribonuclease H-like"/>
    <property type="match status" value="1"/>
</dbReference>
<sequence>MLVLCFESQADSLPASIASDRGSSFVSSFWTQFCQQLNISRDLTTAFHPETDGQTERVNQILDEYLLMCVSYHQDEWHTWLTLAEFSYNNEEHPSTKQTPFFTIYGRNPSFD</sequence>
<dbReference type="PANTHER" id="PTHR37984:SF15">
    <property type="entry name" value="INTEGRASE CATALYTIC DOMAIN-CONTAINING PROTEIN"/>
    <property type="match status" value="1"/>
</dbReference>
<dbReference type="Proteomes" id="UP000765509">
    <property type="component" value="Unassembled WGS sequence"/>
</dbReference>
<dbReference type="PANTHER" id="PTHR37984">
    <property type="entry name" value="PROTEIN CBG26694"/>
    <property type="match status" value="1"/>
</dbReference>
<evidence type="ECO:0000259" key="2">
    <source>
        <dbReference type="PROSITE" id="PS50994"/>
    </source>
</evidence>
<dbReference type="OrthoDB" id="115950at2759"/>
<name>A0A9Q3J506_9BASI</name>
<reference evidence="3" key="1">
    <citation type="submission" date="2021-03" db="EMBL/GenBank/DDBJ databases">
        <title>Draft genome sequence of rust myrtle Austropuccinia psidii MF-1, a brazilian biotype.</title>
        <authorList>
            <person name="Quecine M.C."/>
            <person name="Pachon D.M.R."/>
            <person name="Bonatelli M.L."/>
            <person name="Correr F.H."/>
            <person name="Franceschini L.M."/>
            <person name="Leite T.F."/>
            <person name="Margarido G.R.A."/>
            <person name="Almeida C.A."/>
            <person name="Ferrarezi J.A."/>
            <person name="Labate C.A."/>
        </authorList>
    </citation>
    <scope>NUCLEOTIDE SEQUENCE</scope>
    <source>
        <strain evidence="3">MF-1</strain>
    </source>
</reference>
<dbReference type="GO" id="GO:0015074">
    <property type="term" value="P:DNA integration"/>
    <property type="evidence" value="ECO:0007669"/>
    <property type="project" value="InterPro"/>
</dbReference>
<organism evidence="3 4">
    <name type="scientific">Austropuccinia psidii MF-1</name>
    <dbReference type="NCBI Taxonomy" id="1389203"/>
    <lineage>
        <taxon>Eukaryota</taxon>
        <taxon>Fungi</taxon>
        <taxon>Dikarya</taxon>
        <taxon>Basidiomycota</taxon>
        <taxon>Pucciniomycotina</taxon>
        <taxon>Pucciniomycetes</taxon>
        <taxon>Pucciniales</taxon>
        <taxon>Sphaerophragmiaceae</taxon>
        <taxon>Austropuccinia</taxon>
    </lineage>
</organism>
<dbReference type="InterPro" id="IPR036397">
    <property type="entry name" value="RNaseH_sf"/>
</dbReference>
<dbReference type="EMBL" id="AVOT02062611">
    <property type="protein sequence ID" value="MBW0555564.1"/>
    <property type="molecule type" value="Genomic_DNA"/>
</dbReference>
<gene>
    <name evidence="3" type="ORF">O181_095279</name>
</gene>
<dbReference type="GO" id="GO:0005634">
    <property type="term" value="C:nucleus"/>
    <property type="evidence" value="ECO:0007669"/>
    <property type="project" value="UniProtKB-ARBA"/>
</dbReference>
<dbReference type="InterPro" id="IPR050951">
    <property type="entry name" value="Retrovirus_Pol_polyprotein"/>
</dbReference>
<dbReference type="InterPro" id="IPR012337">
    <property type="entry name" value="RNaseH-like_sf"/>
</dbReference>
<keyword evidence="4" id="KW-1185">Reference proteome</keyword>
<dbReference type="GO" id="GO:0003723">
    <property type="term" value="F:RNA binding"/>
    <property type="evidence" value="ECO:0007669"/>
    <property type="project" value="UniProtKB-KW"/>
</dbReference>
<evidence type="ECO:0000313" key="4">
    <source>
        <dbReference type="Proteomes" id="UP000765509"/>
    </source>
</evidence>
<dbReference type="AlphaFoldDB" id="A0A9Q3J506"/>
<dbReference type="Gene3D" id="3.30.420.10">
    <property type="entry name" value="Ribonuclease H-like superfamily/Ribonuclease H"/>
    <property type="match status" value="1"/>
</dbReference>
<dbReference type="InterPro" id="IPR001584">
    <property type="entry name" value="Integrase_cat-core"/>
</dbReference>
<feature type="domain" description="Integrase catalytic" evidence="2">
    <location>
        <begin position="1"/>
        <end position="108"/>
    </location>
</feature>
<keyword evidence="1" id="KW-0694">RNA-binding</keyword>
<dbReference type="PROSITE" id="PS50994">
    <property type="entry name" value="INTEGRASE"/>
    <property type="match status" value="1"/>
</dbReference>
<proteinExistence type="predicted"/>
<evidence type="ECO:0000313" key="3">
    <source>
        <dbReference type="EMBL" id="MBW0555564.1"/>
    </source>
</evidence>
<protein>
    <recommendedName>
        <fullName evidence="2">Integrase catalytic domain-containing protein</fullName>
    </recommendedName>
</protein>
<comment type="caution">
    <text evidence="3">The sequence shown here is derived from an EMBL/GenBank/DDBJ whole genome shotgun (WGS) entry which is preliminary data.</text>
</comment>